<dbReference type="OMA" id="NTGEMFL"/>
<proteinExistence type="predicted"/>
<feature type="chain" id="PRO_5002681718" description="Hyphally-regulated cell wall protein N-terminal domain-containing protein" evidence="6">
    <location>
        <begin position="21"/>
        <end position="203"/>
    </location>
</feature>
<dbReference type="EMBL" id="CH981533">
    <property type="protein sequence ID" value="EDK47355.1"/>
    <property type="molecule type" value="Genomic_DNA"/>
</dbReference>
<feature type="signal peptide" evidence="6">
    <location>
        <begin position="1"/>
        <end position="20"/>
    </location>
</feature>
<evidence type="ECO:0000259" key="7">
    <source>
        <dbReference type="Pfam" id="PF11765"/>
    </source>
</evidence>
<dbReference type="Proteomes" id="UP000001996">
    <property type="component" value="Unassembled WGS sequence"/>
</dbReference>
<dbReference type="AlphaFoldDB" id="A5E7E7"/>
<evidence type="ECO:0000313" key="9">
    <source>
        <dbReference type="Proteomes" id="UP000001996"/>
    </source>
</evidence>
<evidence type="ECO:0000256" key="4">
    <source>
        <dbReference type="ARBA" id="ARBA00022729"/>
    </source>
</evidence>
<evidence type="ECO:0000256" key="2">
    <source>
        <dbReference type="ARBA" id="ARBA00022512"/>
    </source>
</evidence>
<name>A5E7E7_LODEL</name>
<evidence type="ECO:0000313" key="8">
    <source>
        <dbReference type="EMBL" id="EDK47355.1"/>
    </source>
</evidence>
<evidence type="ECO:0000256" key="6">
    <source>
        <dbReference type="SAM" id="SignalP"/>
    </source>
</evidence>
<dbReference type="InParanoid" id="A5E7E7"/>
<protein>
    <recommendedName>
        <fullName evidence="7">Hyphally-regulated cell wall protein N-terminal domain-containing protein</fullName>
    </recommendedName>
</protein>
<evidence type="ECO:0000256" key="1">
    <source>
        <dbReference type="ARBA" id="ARBA00004191"/>
    </source>
</evidence>
<comment type="subcellular location">
    <subcellularLocation>
        <location evidence="1">Secreted</location>
        <location evidence="1">Cell wall</location>
    </subcellularLocation>
</comment>
<dbReference type="HOGENOM" id="CLU_105919_0_0_1"/>
<evidence type="ECO:0000256" key="3">
    <source>
        <dbReference type="ARBA" id="ARBA00022525"/>
    </source>
</evidence>
<keyword evidence="9" id="KW-1185">Reference proteome</keyword>
<keyword evidence="4 6" id="KW-0732">Signal</keyword>
<keyword evidence="2" id="KW-0134">Cell wall</keyword>
<accession>A5E7E7</accession>
<reference evidence="8 9" key="1">
    <citation type="journal article" date="2009" name="Nature">
        <title>Evolution of pathogenicity and sexual reproduction in eight Candida genomes.</title>
        <authorList>
            <person name="Butler G."/>
            <person name="Rasmussen M.D."/>
            <person name="Lin M.F."/>
            <person name="Santos M.A."/>
            <person name="Sakthikumar S."/>
            <person name="Munro C.A."/>
            <person name="Rheinbay E."/>
            <person name="Grabherr M."/>
            <person name="Forche A."/>
            <person name="Reedy J.L."/>
            <person name="Agrafioti I."/>
            <person name="Arnaud M.B."/>
            <person name="Bates S."/>
            <person name="Brown A.J."/>
            <person name="Brunke S."/>
            <person name="Costanzo M.C."/>
            <person name="Fitzpatrick D.A."/>
            <person name="de Groot P.W."/>
            <person name="Harris D."/>
            <person name="Hoyer L.L."/>
            <person name="Hube B."/>
            <person name="Klis F.M."/>
            <person name="Kodira C."/>
            <person name="Lennard N."/>
            <person name="Logue M.E."/>
            <person name="Martin R."/>
            <person name="Neiman A.M."/>
            <person name="Nikolaou E."/>
            <person name="Quail M.A."/>
            <person name="Quinn J."/>
            <person name="Santos M.C."/>
            <person name="Schmitzberger F.F."/>
            <person name="Sherlock G."/>
            <person name="Shah P."/>
            <person name="Silverstein K.A."/>
            <person name="Skrzypek M.S."/>
            <person name="Soll D."/>
            <person name="Staggs R."/>
            <person name="Stansfield I."/>
            <person name="Stumpf M.P."/>
            <person name="Sudbery P.E."/>
            <person name="Srikantha T."/>
            <person name="Zeng Q."/>
            <person name="Berman J."/>
            <person name="Berriman M."/>
            <person name="Heitman J."/>
            <person name="Gow N.A."/>
            <person name="Lorenz M.C."/>
            <person name="Birren B.W."/>
            <person name="Kellis M."/>
            <person name="Cuomo C.A."/>
        </authorList>
    </citation>
    <scope>NUCLEOTIDE SEQUENCE [LARGE SCALE GENOMIC DNA]</scope>
    <source>
        <strain evidence="9">ATCC 11503 / BCRC 21390 / CBS 2605 / JCM 1781 / NBRC 1676 / NRRL YB-4239</strain>
    </source>
</reference>
<dbReference type="Pfam" id="PF11765">
    <property type="entry name" value="Hyphal_reg_CWP"/>
    <property type="match status" value="1"/>
</dbReference>
<organism evidence="8 9">
    <name type="scientific">Lodderomyces elongisporus (strain ATCC 11503 / CBS 2605 / JCM 1781 / NBRC 1676 / NRRL YB-4239)</name>
    <name type="common">Yeast</name>
    <name type="synonym">Saccharomyces elongisporus</name>
    <dbReference type="NCBI Taxonomy" id="379508"/>
    <lineage>
        <taxon>Eukaryota</taxon>
        <taxon>Fungi</taxon>
        <taxon>Dikarya</taxon>
        <taxon>Ascomycota</taxon>
        <taxon>Saccharomycotina</taxon>
        <taxon>Pichiomycetes</taxon>
        <taxon>Debaryomycetaceae</taxon>
        <taxon>Candida/Lodderomyces clade</taxon>
        <taxon>Lodderomyces</taxon>
    </lineage>
</organism>
<dbReference type="OrthoDB" id="4022214at2759"/>
<evidence type="ECO:0000256" key="5">
    <source>
        <dbReference type="ARBA" id="ARBA00023180"/>
    </source>
</evidence>
<dbReference type="InterPro" id="IPR021031">
    <property type="entry name" value="Hyphal-reg_cell_wall_N"/>
</dbReference>
<keyword evidence="3" id="KW-0964">Secreted</keyword>
<feature type="domain" description="Hyphally-regulated cell wall protein N-terminal" evidence="7">
    <location>
        <begin position="12"/>
        <end position="193"/>
    </location>
</feature>
<dbReference type="GO" id="GO:0009277">
    <property type="term" value="C:fungal-type cell wall"/>
    <property type="evidence" value="ECO:0007669"/>
    <property type="project" value="UniProtKB-ARBA"/>
</dbReference>
<keyword evidence="5" id="KW-0325">Glycoprotein</keyword>
<gene>
    <name evidence="8" type="ORF">LELG_05536</name>
</gene>
<sequence>MIFKRLFYLIWLFLVQGLLAVTITQDTVTSGTINLSVGSITVSSGAYWSIINNAVSAFVGDLTVQSNAGFYISTTNPLIGLQVTLLGVLNSIQNNGVISFNSLKTLIAPNYNLVGLSFLNNGQMYLAADGTNPPVMALTAASWTNNGLLVFYQNQRSESLINLGTTLGSITNAGSICLYSSVYQQLTSITGSGWYVFLIFFLL</sequence>